<feature type="transmembrane region" description="Helical" evidence="8">
    <location>
        <begin position="12"/>
        <end position="32"/>
    </location>
</feature>
<evidence type="ECO:0000256" key="2">
    <source>
        <dbReference type="ARBA" id="ARBA00005811"/>
    </source>
</evidence>
<evidence type="ECO:0000256" key="1">
    <source>
        <dbReference type="ARBA" id="ARBA00004162"/>
    </source>
</evidence>
<evidence type="ECO:0000256" key="3">
    <source>
        <dbReference type="ARBA" id="ARBA00022475"/>
    </source>
</evidence>
<name>A0A2N5X0W2_9GAMM</name>
<keyword evidence="3" id="KW-1003">Cell membrane</keyword>
<keyword evidence="10" id="KW-1185">Reference proteome</keyword>
<accession>A0A2N5X0W2</accession>
<comment type="subcellular location">
    <subcellularLocation>
        <location evidence="1">Cell membrane</location>
        <topology evidence="1">Single-pass membrane protein</topology>
    </subcellularLocation>
    <subcellularLocation>
        <location evidence="7">Cell membrane</location>
        <topology evidence="7">Single-pass type II membrane protein</topology>
    </subcellularLocation>
</comment>
<reference evidence="9 10" key="1">
    <citation type="submission" date="2018-01" db="EMBL/GenBank/DDBJ databases">
        <title>The draft genome sequence of Halioglobus lutimaris HF004.</title>
        <authorList>
            <person name="Du Z.-J."/>
            <person name="Shi M.-J."/>
        </authorList>
    </citation>
    <scope>NUCLEOTIDE SEQUENCE [LARGE SCALE GENOMIC DNA]</scope>
    <source>
        <strain evidence="9 10">HF004</strain>
    </source>
</reference>
<dbReference type="InterPro" id="IPR003400">
    <property type="entry name" value="ExbD"/>
</dbReference>
<comment type="similarity">
    <text evidence="2 7">Belongs to the ExbD/TolR family.</text>
</comment>
<evidence type="ECO:0000256" key="8">
    <source>
        <dbReference type="SAM" id="Phobius"/>
    </source>
</evidence>
<sequence length="169" mass="18311">MARNHRRMQRPARLNLVALMDIFTILVLFLMVNNGDVEVLQADRNITLPESISEQRPEESLTIKVSPDVILVQGQAIGTVADAMSAEEVLLSALQAELQHHASRAGPLAEEEASRGRSVIIMGDQTMPYALLQRIMSTCAAEDYRDISLAVSSVAEPALAADSTAVAET</sequence>
<evidence type="ECO:0000313" key="10">
    <source>
        <dbReference type="Proteomes" id="UP000235005"/>
    </source>
</evidence>
<dbReference type="EMBL" id="PKUS01000019">
    <property type="protein sequence ID" value="PLW68127.1"/>
    <property type="molecule type" value="Genomic_DNA"/>
</dbReference>
<organism evidence="9 10">
    <name type="scientific">Pseudohalioglobus lutimaris</name>
    <dbReference type="NCBI Taxonomy" id="1737061"/>
    <lineage>
        <taxon>Bacteria</taxon>
        <taxon>Pseudomonadati</taxon>
        <taxon>Pseudomonadota</taxon>
        <taxon>Gammaproteobacteria</taxon>
        <taxon>Cellvibrionales</taxon>
        <taxon>Halieaceae</taxon>
        <taxon>Pseudohalioglobus</taxon>
    </lineage>
</organism>
<keyword evidence="7" id="KW-0653">Protein transport</keyword>
<evidence type="ECO:0000256" key="5">
    <source>
        <dbReference type="ARBA" id="ARBA00022989"/>
    </source>
</evidence>
<keyword evidence="4 7" id="KW-0812">Transmembrane</keyword>
<dbReference type="GO" id="GO:0005886">
    <property type="term" value="C:plasma membrane"/>
    <property type="evidence" value="ECO:0007669"/>
    <property type="project" value="UniProtKB-SubCell"/>
</dbReference>
<evidence type="ECO:0000256" key="7">
    <source>
        <dbReference type="RuleBase" id="RU003879"/>
    </source>
</evidence>
<evidence type="ECO:0000313" key="9">
    <source>
        <dbReference type="EMBL" id="PLW68127.1"/>
    </source>
</evidence>
<evidence type="ECO:0000256" key="4">
    <source>
        <dbReference type="ARBA" id="ARBA00022692"/>
    </source>
</evidence>
<dbReference type="Pfam" id="PF02472">
    <property type="entry name" value="ExbD"/>
    <property type="match status" value="1"/>
</dbReference>
<keyword evidence="7" id="KW-0813">Transport</keyword>
<evidence type="ECO:0000256" key="6">
    <source>
        <dbReference type="ARBA" id="ARBA00023136"/>
    </source>
</evidence>
<proteinExistence type="inferred from homology"/>
<dbReference type="GO" id="GO:0022857">
    <property type="term" value="F:transmembrane transporter activity"/>
    <property type="evidence" value="ECO:0007669"/>
    <property type="project" value="InterPro"/>
</dbReference>
<dbReference type="OrthoDB" id="5294637at2"/>
<dbReference type="Proteomes" id="UP000235005">
    <property type="component" value="Unassembled WGS sequence"/>
</dbReference>
<keyword evidence="5 8" id="KW-1133">Transmembrane helix</keyword>
<keyword evidence="6 8" id="KW-0472">Membrane</keyword>
<comment type="caution">
    <text evidence="9">The sequence shown here is derived from an EMBL/GenBank/DDBJ whole genome shotgun (WGS) entry which is preliminary data.</text>
</comment>
<dbReference type="GO" id="GO:0015031">
    <property type="term" value="P:protein transport"/>
    <property type="evidence" value="ECO:0007669"/>
    <property type="project" value="UniProtKB-KW"/>
</dbReference>
<protein>
    <submittedName>
        <fullName evidence="9">Biopolymer transporter ExbD</fullName>
    </submittedName>
</protein>
<gene>
    <name evidence="9" type="ORF">C0039_13965</name>
</gene>
<dbReference type="AlphaFoldDB" id="A0A2N5X0W2"/>